<organism evidence="2 3">
    <name type="scientific">Tetradesmus obliquus</name>
    <name type="common">Green alga</name>
    <name type="synonym">Acutodesmus obliquus</name>
    <dbReference type="NCBI Taxonomy" id="3088"/>
    <lineage>
        <taxon>Eukaryota</taxon>
        <taxon>Viridiplantae</taxon>
        <taxon>Chlorophyta</taxon>
        <taxon>core chlorophytes</taxon>
        <taxon>Chlorophyceae</taxon>
        <taxon>CS clade</taxon>
        <taxon>Sphaeropleales</taxon>
        <taxon>Scenedesmaceae</taxon>
        <taxon>Tetradesmus</taxon>
    </lineage>
</organism>
<feature type="region of interest" description="Disordered" evidence="1">
    <location>
        <begin position="1"/>
        <end position="91"/>
    </location>
</feature>
<sequence>MDPFGRSKNNQMNHKPAAELPQWNARFRFTAQKGTSAAADDSKDGRDAAKDRSLSTPHLASGARRVPVGRKGSNPEEGEAADGTTPLTSNKTPTLCLFQRFENLTLTTPATATATKPAGPSSGSAVATGGVAPASCSTTSSSNSSHAAFSGQAAAAAAAAAGTHTAVEGRQRRSVAFGTPCVLAYTPSTPAAGAVQQDSTPLWSNAGHTPYSLDGKDSGEGGCVRAVCAADAAEEELDTISGRSSGTCMELFTSTITETELQSTPVPSMAAPRTPADAPAAAGAAARGAGVFSAGTSSHVLASADPKSVAGNITQQAAAAAAAAAPSFSSDSSFTGFGVGTAAPVAAGDEEECTPPFFHRMASAAEEEEEEEASTPVFFSKTVTPAAAAVSSATSAGSCEASGEDASQEDCASSAVKELAGPAEGVVVSSRGRAAGAGAPVGASSSSMLGLATTPKSRLKQPARVPLEGSKPVIPKELKQLLSDPQAAAALQPSAALGTCDVLSPVRPKKQLQHVLGAGDQVLSPVRRSTRKAPKHVLAAEASAVTPMLEATNYCYQGRGDAQQQPFGQ</sequence>
<keyword evidence="3" id="KW-1185">Reference proteome</keyword>
<feature type="compositionally biased region" description="Low complexity" evidence="1">
    <location>
        <begin position="132"/>
        <end position="145"/>
    </location>
</feature>
<feature type="compositionally biased region" description="Low complexity" evidence="1">
    <location>
        <begin position="435"/>
        <end position="447"/>
    </location>
</feature>
<feature type="compositionally biased region" description="Low complexity" evidence="1">
    <location>
        <begin position="270"/>
        <end position="282"/>
    </location>
</feature>
<protein>
    <submittedName>
        <fullName evidence="2">Uncharacterized protein</fullName>
    </submittedName>
</protein>
<evidence type="ECO:0000256" key="1">
    <source>
        <dbReference type="SAM" id="MobiDB-lite"/>
    </source>
</evidence>
<gene>
    <name evidence="2" type="ORF">OEZ85_002686</name>
</gene>
<accession>A0ABY8TYD4</accession>
<reference evidence="2 3" key="1">
    <citation type="submission" date="2023-05" db="EMBL/GenBank/DDBJ databases">
        <title>A 100% complete, gapless, phased diploid assembly of the Scenedesmus obliquus UTEX 3031 genome.</title>
        <authorList>
            <person name="Biondi T.C."/>
            <person name="Hanschen E.R."/>
            <person name="Kwon T."/>
            <person name="Eng W."/>
            <person name="Kruse C.P.S."/>
            <person name="Koehler S.I."/>
            <person name="Kunde Y."/>
            <person name="Gleasner C.D."/>
            <person name="You Mak K.T."/>
            <person name="Polle J."/>
            <person name="Hovde B.T."/>
            <person name="Starkenburg S.R."/>
        </authorList>
    </citation>
    <scope>NUCLEOTIDE SEQUENCE [LARGE SCALE GENOMIC DNA]</scope>
    <source>
        <strain evidence="2 3">DOE0152z</strain>
    </source>
</reference>
<name>A0ABY8TYD4_TETOB</name>
<evidence type="ECO:0000313" key="2">
    <source>
        <dbReference type="EMBL" id="WIA14144.1"/>
    </source>
</evidence>
<feature type="region of interest" description="Disordered" evidence="1">
    <location>
        <begin position="259"/>
        <end position="282"/>
    </location>
</feature>
<evidence type="ECO:0000313" key="3">
    <source>
        <dbReference type="Proteomes" id="UP001244341"/>
    </source>
</evidence>
<feature type="region of interest" description="Disordered" evidence="1">
    <location>
        <begin position="435"/>
        <end position="461"/>
    </location>
</feature>
<dbReference type="Proteomes" id="UP001244341">
    <property type="component" value="Chromosome 5b"/>
</dbReference>
<proteinExistence type="predicted"/>
<feature type="compositionally biased region" description="Basic and acidic residues" evidence="1">
    <location>
        <begin position="40"/>
        <end position="53"/>
    </location>
</feature>
<dbReference type="EMBL" id="CP126212">
    <property type="protein sequence ID" value="WIA14144.1"/>
    <property type="molecule type" value="Genomic_DNA"/>
</dbReference>
<feature type="region of interest" description="Disordered" evidence="1">
    <location>
        <begin position="111"/>
        <end position="145"/>
    </location>
</feature>